<evidence type="ECO:0000313" key="2">
    <source>
        <dbReference type="Proteomes" id="UP000075920"/>
    </source>
</evidence>
<sequence length="87" mass="9953">MFTFPGGRREYGCSSVFRYSLSIGNFSSRSGQLRSKYNQHGTFPPSIPTKWWFGSPRFNVPYTNTRRNARWAISLLEPGLDVLLAFA</sequence>
<evidence type="ECO:0000313" key="1">
    <source>
        <dbReference type="EnsemblMetazoa" id="AMIN008679-PA"/>
    </source>
</evidence>
<accession>A0A182WE83</accession>
<protein>
    <submittedName>
        <fullName evidence="1">Uncharacterized protein</fullName>
    </submittedName>
</protein>
<name>A0A182WE83_9DIPT</name>
<organism evidence="1 2">
    <name type="scientific">Anopheles minimus</name>
    <dbReference type="NCBI Taxonomy" id="112268"/>
    <lineage>
        <taxon>Eukaryota</taxon>
        <taxon>Metazoa</taxon>
        <taxon>Ecdysozoa</taxon>
        <taxon>Arthropoda</taxon>
        <taxon>Hexapoda</taxon>
        <taxon>Insecta</taxon>
        <taxon>Pterygota</taxon>
        <taxon>Neoptera</taxon>
        <taxon>Endopterygota</taxon>
        <taxon>Diptera</taxon>
        <taxon>Nematocera</taxon>
        <taxon>Culicoidea</taxon>
        <taxon>Culicidae</taxon>
        <taxon>Anophelinae</taxon>
        <taxon>Anopheles</taxon>
    </lineage>
</organism>
<dbReference type="EnsemblMetazoa" id="AMIN008679-RA">
    <property type="protein sequence ID" value="AMIN008679-PA"/>
    <property type="gene ID" value="AMIN008679"/>
</dbReference>
<reference evidence="1" key="2">
    <citation type="submission" date="2020-05" db="UniProtKB">
        <authorList>
            <consortium name="EnsemblMetazoa"/>
        </authorList>
    </citation>
    <scope>IDENTIFICATION</scope>
    <source>
        <strain evidence="1">MINIMUS1</strain>
    </source>
</reference>
<dbReference type="Proteomes" id="UP000075920">
    <property type="component" value="Unassembled WGS sequence"/>
</dbReference>
<proteinExistence type="predicted"/>
<keyword evidence="2" id="KW-1185">Reference proteome</keyword>
<dbReference type="VEuPathDB" id="VectorBase:AMIN008679"/>
<reference evidence="2" key="1">
    <citation type="submission" date="2013-03" db="EMBL/GenBank/DDBJ databases">
        <title>The Genome Sequence of Anopheles minimus MINIMUS1.</title>
        <authorList>
            <consortium name="The Broad Institute Genomics Platform"/>
            <person name="Neafsey D.E."/>
            <person name="Walton C."/>
            <person name="Walker B."/>
            <person name="Young S.K."/>
            <person name="Zeng Q."/>
            <person name="Gargeya S."/>
            <person name="Fitzgerald M."/>
            <person name="Haas B."/>
            <person name="Abouelleil A."/>
            <person name="Allen A.W."/>
            <person name="Alvarado L."/>
            <person name="Arachchi H.M."/>
            <person name="Berlin A.M."/>
            <person name="Chapman S.B."/>
            <person name="Gainer-Dewar J."/>
            <person name="Goldberg J."/>
            <person name="Griggs A."/>
            <person name="Gujja S."/>
            <person name="Hansen M."/>
            <person name="Howarth C."/>
            <person name="Imamovic A."/>
            <person name="Ireland A."/>
            <person name="Larimer J."/>
            <person name="McCowan C."/>
            <person name="Murphy C."/>
            <person name="Pearson M."/>
            <person name="Poon T.W."/>
            <person name="Priest M."/>
            <person name="Roberts A."/>
            <person name="Saif S."/>
            <person name="Shea T."/>
            <person name="Sisk P."/>
            <person name="Sykes S."/>
            <person name="Wortman J."/>
            <person name="Nusbaum C."/>
            <person name="Birren B."/>
        </authorList>
    </citation>
    <scope>NUCLEOTIDE SEQUENCE [LARGE SCALE GENOMIC DNA]</scope>
    <source>
        <strain evidence="2">MINIMUS1</strain>
    </source>
</reference>
<dbReference type="AlphaFoldDB" id="A0A182WE83"/>